<evidence type="ECO:0000256" key="2">
    <source>
        <dbReference type="ARBA" id="ARBA00022763"/>
    </source>
</evidence>
<protein>
    <recommendedName>
        <fullName evidence="4">DNA mismatch repair protein MutL</fullName>
    </recommendedName>
</protein>
<feature type="domain" description="MutL C-terminal dimerisation" evidence="5">
    <location>
        <begin position="518"/>
        <end position="658"/>
    </location>
</feature>
<dbReference type="Gene3D" id="3.30.230.10">
    <property type="match status" value="1"/>
</dbReference>
<dbReference type="RefSeq" id="WP_009534269.1">
    <property type="nucleotide sequence ID" value="NZ_KE148312.1"/>
</dbReference>
<dbReference type="GO" id="GO:0140664">
    <property type="term" value="F:ATP-dependent DNA damage sensor activity"/>
    <property type="evidence" value="ECO:0007669"/>
    <property type="project" value="InterPro"/>
</dbReference>
<dbReference type="NCBIfam" id="TIGR00585">
    <property type="entry name" value="mutl"/>
    <property type="match status" value="1"/>
</dbReference>
<dbReference type="InterPro" id="IPR038973">
    <property type="entry name" value="MutL/Mlh/Pms-like"/>
</dbReference>
<organism evidence="7 8">
    <name type="scientific">Oribacterium parvum ACB1</name>
    <dbReference type="NCBI Taxonomy" id="796943"/>
    <lineage>
        <taxon>Bacteria</taxon>
        <taxon>Bacillati</taxon>
        <taxon>Bacillota</taxon>
        <taxon>Clostridia</taxon>
        <taxon>Lachnospirales</taxon>
        <taxon>Lachnospiraceae</taxon>
        <taxon>Oribacterium</taxon>
    </lineage>
</organism>
<dbReference type="InterPro" id="IPR037198">
    <property type="entry name" value="MutL_C_sf"/>
</dbReference>
<comment type="function">
    <text evidence="4">This protein is involved in the repair of mismatches in DNA. It is required for dam-dependent methyl-directed DNA mismatch repair. May act as a 'molecular matchmaker', a protein that promotes the formation of a stable complex between two or more DNA-binding proteins in an ATP-dependent manner without itself being part of a final effector complex.</text>
</comment>
<sequence>MKIHVLGTDTVNQIAAGEVIERPSSMVKELVENAIDAHATQITVEIRGGGIEYLRVTDNGDGIGEDDIVNAFLPHATSKIRSLSDLDSILSFGFRGEALSSIAAVSNVELITKTKEDFFAHRIQIHGGEMGEVEEVAGVDGSSFIIRNLFFNVPARKKFLYSESTESNRVEDMVEKLALANHRVSFHFIRDGKTRFQSIGSPRIEDVVYSIYGKEQSKESLPLEGAYYPSKITGMPTVHIRGILGRPSITRANRQYELFFVNGRFVHDGLLSRALEDAYKPFLMQHKFPFAILFLDLTPSLVDVNVHPQKLEVRFQNRDSIYQAVFNSVNTTLSEANLIDENPLSVFLKEEKKKAEFQPELLLRKESEERAFRASEFSPLKEEHIESERKDIAYPETVFRQTEEKQGTGFSEKPSQPLRYEEFDLTKGLKSVQEGSYSQEKNSFASEKTFTLKEDVVSSQSSVLDKGFETAFQEKKRDNTPSPEREHLCNEAKETKEGQESLFTAPFLSEEARISHRIIGEVFQTYWLIEYGNSLYIMDQHAAHEKINFERMMRRKKEKEVFSQNIIPLSIHLSTGEREVLEKYRKEFLEMGYLWVEESNGISLTAIPVDFPTVRQEEVLLEILDGLTEDSAILEGESIYNKIASMSCKAAVKGNQKISVAECDTILQELLQLDNPFACPHGRPTIVAFKKQDLEKMFKRIV</sequence>
<dbReference type="FunFam" id="3.30.565.10:FF:000003">
    <property type="entry name" value="DNA mismatch repair endonuclease MutL"/>
    <property type="match status" value="1"/>
</dbReference>
<dbReference type="InterPro" id="IPR042121">
    <property type="entry name" value="MutL_C_regsub"/>
</dbReference>
<dbReference type="InterPro" id="IPR013507">
    <property type="entry name" value="DNA_mismatch_S5_2-like"/>
</dbReference>
<keyword evidence="2 4" id="KW-0227">DNA damage</keyword>
<dbReference type="InterPro" id="IPR002099">
    <property type="entry name" value="MutL/Mlh/PMS"/>
</dbReference>
<dbReference type="GO" id="GO:0030983">
    <property type="term" value="F:mismatched DNA binding"/>
    <property type="evidence" value="ECO:0007669"/>
    <property type="project" value="InterPro"/>
</dbReference>
<evidence type="ECO:0000259" key="6">
    <source>
        <dbReference type="SMART" id="SM01340"/>
    </source>
</evidence>
<accession>G9WM18</accession>
<gene>
    <name evidence="4" type="primary">mutL</name>
    <name evidence="7" type="ORF">HMPREF9625_00401</name>
</gene>
<dbReference type="Gene3D" id="3.30.565.10">
    <property type="entry name" value="Histidine kinase-like ATPase, C-terminal domain"/>
    <property type="match status" value="1"/>
</dbReference>
<dbReference type="InterPro" id="IPR020568">
    <property type="entry name" value="Ribosomal_Su5_D2-typ_SF"/>
</dbReference>
<dbReference type="EMBL" id="AFZC02000003">
    <property type="protein sequence ID" value="EHL12364.1"/>
    <property type="molecule type" value="Genomic_DNA"/>
</dbReference>
<evidence type="ECO:0000256" key="1">
    <source>
        <dbReference type="ARBA" id="ARBA00006082"/>
    </source>
</evidence>
<dbReference type="Pfam" id="PF13589">
    <property type="entry name" value="HATPase_c_3"/>
    <property type="match status" value="1"/>
</dbReference>
<dbReference type="PATRIC" id="fig|796943.3.peg.795"/>
<dbReference type="Gene3D" id="3.30.1540.20">
    <property type="entry name" value="MutL, C-terminal domain, dimerisation subdomain"/>
    <property type="match status" value="1"/>
</dbReference>
<dbReference type="InterPro" id="IPR014721">
    <property type="entry name" value="Ribsml_uS5_D2-typ_fold_subgr"/>
</dbReference>
<evidence type="ECO:0000313" key="7">
    <source>
        <dbReference type="EMBL" id="EHL12364.1"/>
    </source>
</evidence>
<dbReference type="InterPro" id="IPR014762">
    <property type="entry name" value="DNA_mismatch_repair_CS"/>
</dbReference>
<evidence type="ECO:0000313" key="8">
    <source>
        <dbReference type="Proteomes" id="UP000018461"/>
    </source>
</evidence>
<dbReference type="InterPro" id="IPR014790">
    <property type="entry name" value="MutL_C"/>
</dbReference>
<dbReference type="STRING" id="796943.HMPREF9625_00401"/>
<dbReference type="InterPro" id="IPR020667">
    <property type="entry name" value="DNA_mismatch_repair_MutL"/>
</dbReference>
<reference evidence="7" key="1">
    <citation type="submission" date="2011-08" db="EMBL/GenBank/DDBJ databases">
        <authorList>
            <consortium name="The Broad Institute Genome Sequencing Platform"/>
            <person name="Earl A."/>
            <person name="Ward D."/>
            <person name="Feldgarden M."/>
            <person name="Gevers D."/>
            <person name="Sizova M."/>
            <person name="Hazen A."/>
            <person name="Epstein S."/>
            <person name="Young S.K."/>
            <person name="Zeng Q."/>
            <person name="Gargeya S."/>
            <person name="Fitzgerald M."/>
            <person name="Haas B."/>
            <person name="Abouelleil A."/>
            <person name="Alvarado L."/>
            <person name="Arachchi H.M."/>
            <person name="Berlin A."/>
            <person name="Brown A."/>
            <person name="Chapman S.B."/>
            <person name="Chen Z."/>
            <person name="Dunbar C."/>
            <person name="Freedman E."/>
            <person name="Gearin G."/>
            <person name="Gellesch M."/>
            <person name="Goldberg J."/>
            <person name="Griggs A."/>
            <person name="Gujja S."/>
            <person name="Heiman D."/>
            <person name="Howarth C."/>
            <person name="Larson L."/>
            <person name="Lui A."/>
            <person name="MacDonald P.J.P."/>
            <person name="Montmayeur A."/>
            <person name="Murphy C."/>
            <person name="Neiman D."/>
            <person name="Pearson M."/>
            <person name="Priest M."/>
            <person name="Roberts A."/>
            <person name="Saif S."/>
            <person name="Shea T."/>
            <person name="Shenoy N."/>
            <person name="Sisk P."/>
            <person name="Stolte C."/>
            <person name="Sykes S."/>
            <person name="Wortman J."/>
            <person name="Nusbaum C."/>
            <person name="Birren B."/>
        </authorList>
    </citation>
    <scope>NUCLEOTIDE SEQUENCE [LARGE SCALE GENOMIC DNA]</scope>
    <source>
        <strain evidence="7">ACB1</strain>
    </source>
</reference>
<reference evidence="7" key="2">
    <citation type="submission" date="2013-03" db="EMBL/GenBank/DDBJ databases">
        <title>The Genome Sequence of Oribacterium sp. ACB1.</title>
        <authorList>
            <consortium name="The Broad Institute Genomics Platform"/>
            <consortium name="The Broad Institute Genome Sequencing Center for Infectious Disease"/>
            <person name="Earl A."/>
            <person name="Ward D."/>
            <person name="Feldgarden M."/>
            <person name="Gevers D."/>
            <person name="Sizova M."/>
            <person name="Hazen A."/>
            <person name="Epstein S."/>
            <person name="Walker B."/>
            <person name="Young S."/>
            <person name="Zeng Q."/>
            <person name="Gargeya S."/>
            <person name="Fitzgerald M."/>
            <person name="Haas B."/>
            <person name="Abouelleil A."/>
            <person name="Allen A.W."/>
            <person name="Alvarado L."/>
            <person name="Arachchi H.M."/>
            <person name="Berlin A.M."/>
            <person name="Chapman S.B."/>
            <person name="Gainer-Dewar J."/>
            <person name="Goldberg J."/>
            <person name="Griggs A."/>
            <person name="Gujja S."/>
            <person name="Hansen M."/>
            <person name="Howarth C."/>
            <person name="Imamovic A."/>
            <person name="Ireland A."/>
            <person name="Larimer J."/>
            <person name="McCowan C."/>
            <person name="Murphy C."/>
            <person name="Pearson M."/>
            <person name="Poon T.W."/>
            <person name="Priest M."/>
            <person name="Roberts A."/>
            <person name="Saif S."/>
            <person name="Shea T."/>
            <person name="Sisk P."/>
            <person name="Sykes S."/>
            <person name="Wortman J."/>
            <person name="Nusbaum C."/>
            <person name="Birren B."/>
        </authorList>
    </citation>
    <scope>NUCLEOTIDE SEQUENCE [LARGE SCALE GENOMIC DNA]</scope>
    <source>
        <strain evidence="7">ACB1</strain>
    </source>
</reference>
<dbReference type="GO" id="GO:0016887">
    <property type="term" value="F:ATP hydrolysis activity"/>
    <property type="evidence" value="ECO:0007669"/>
    <property type="project" value="InterPro"/>
</dbReference>
<name>G9WM18_9FIRM</name>
<comment type="caution">
    <text evidence="7">The sequence shown here is derived from an EMBL/GenBank/DDBJ whole genome shotgun (WGS) entry which is preliminary data.</text>
</comment>
<dbReference type="PROSITE" id="PS00058">
    <property type="entry name" value="DNA_MISMATCH_REPAIR_1"/>
    <property type="match status" value="1"/>
</dbReference>
<proteinExistence type="inferred from homology"/>
<keyword evidence="3 4" id="KW-0234">DNA repair</keyword>
<dbReference type="SUPFAM" id="SSF55874">
    <property type="entry name" value="ATPase domain of HSP90 chaperone/DNA topoisomerase II/histidine kinase"/>
    <property type="match status" value="1"/>
</dbReference>
<dbReference type="SMART" id="SM00853">
    <property type="entry name" value="MutL_C"/>
    <property type="match status" value="1"/>
</dbReference>
<comment type="similarity">
    <text evidence="1 4">Belongs to the DNA mismatch repair MutL/HexB family.</text>
</comment>
<dbReference type="HAMAP" id="MF_00149">
    <property type="entry name" value="DNA_mis_repair"/>
    <property type="match status" value="1"/>
</dbReference>
<evidence type="ECO:0000256" key="3">
    <source>
        <dbReference type="ARBA" id="ARBA00023204"/>
    </source>
</evidence>
<dbReference type="PANTHER" id="PTHR10073:SF12">
    <property type="entry name" value="DNA MISMATCH REPAIR PROTEIN MLH1"/>
    <property type="match status" value="1"/>
</dbReference>
<feature type="domain" description="DNA mismatch repair protein S5" evidence="6">
    <location>
        <begin position="208"/>
        <end position="334"/>
    </location>
</feature>
<dbReference type="GO" id="GO:0032300">
    <property type="term" value="C:mismatch repair complex"/>
    <property type="evidence" value="ECO:0007669"/>
    <property type="project" value="InterPro"/>
</dbReference>
<dbReference type="PANTHER" id="PTHR10073">
    <property type="entry name" value="DNA MISMATCH REPAIR PROTEIN MLH, PMS, MUTL"/>
    <property type="match status" value="1"/>
</dbReference>
<dbReference type="HOGENOM" id="CLU_004131_4_1_9"/>
<dbReference type="CDD" id="cd16926">
    <property type="entry name" value="HATPase_MutL-MLH-PMS-like"/>
    <property type="match status" value="1"/>
</dbReference>
<dbReference type="GO" id="GO:0006298">
    <property type="term" value="P:mismatch repair"/>
    <property type="evidence" value="ECO:0007669"/>
    <property type="project" value="UniProtKB-UniRule"/>
</dbReference>
<dbReference type="InterPro" id="IPR042120">
    <property type="entry name" value="MutL_C_dimsub"/>
</dbReference>
<dbReference type="SUPFAM" id="SSF118116">
    <property type="entry name" value="DNA mismatch repair protein MutL"/>
    <property type="match status" value="1"/>
</dbReference>
<dbReference type="Gene3D" id="3.30.1370.100">
    <property type="entry name" value="MutL, C-terminal domain, regulatory subdomain"/>
    <property type="match status" value="1"/>
</dbReference>
<dbReference type="Proteomes" id="UP000018461">
    <property type="component" value="Unassembled WGS sequence"/>
</dbReference>
<evidence type="ECO:0000256" key="4">
    <source>
        <dbReference type="HAMAP-Rule" id="MF_00149"/>
    </source>
</evidence>
<dbReference type="CDD" id="cd00782">
    <property type="entry name" value="MutL_Trans"/>
    <property type="match status" value="1"/>
</dbReference>
<dbReference type="AlphaFoldDB" id="G9WM18"/>
<dbReference type="GO" id="GO:0005524">
    <property type="term" value="F:ATP binding"/>
    <property type="evidence" value="ECO:0007669"/>
    <property type="project" value="InterPro"/>
</dbReference>
<dbReference type="SUPFAM" id="SSF54211">
    <property type="entry name" value="Ribosomal protein S5 domain 2-like"/>
    <property type="match status" value="1"/>
</dbReference>
<dbReference type="InterPro" id="IPR036890">
    <property type="entry name" value="HATPase_C_sf"/>
</dbReference>
<dbReference type="Pfam" id="PF01119">
    <property type="entry name" value="DNA_mis_repair"/>
    <property type="match status" value="1"/>
</dbReference>
<dbReference type="SMART" id="SM01340">
    <property type="entry name" value="DNA_mis_repair"/>
    <property type="match status" value="1"/>
</dbReference>
<keyword evidence="8" id="KW-1185">Reference proteome</keyword>
<dbReference type="Pfam" id="PF08676">
    <property type="entry name" value="MutL_C"/>
    <property type="match status" value="1"/>
</dbReference>
<evidence type="ECO:0000259" key="5">
    <source>
        <dbReference type="SMART" id="SM00853"/>
    </source>
</evidence>